<feature type="transmembrane region" description="Helical" evidence="9">
    <location>
        <begin position="301"/>
        <end position="327"/>
    </location>
</feature>
<dbReference type="PANTHER" id="PTHR30472">
    <property type="entry name" value="FERRIC ENTEROBACTIN TRANSPORT SYSTEM PERMEASE PROTEIN"/>
    <property type="match status" value="1"/>
</dbReference>
<sequence length="399" mass="41577">MTAFSSSPDAPSHTPNNKVLRKDVSGNNASALMVNLVATRAKRKRYGLALLGALLMVSAYVGVVSGSLSINVSELLWHELSQLTRPLFSQSALIEEGGANREGTFNSTHWYVLTELRLPRVIMTLFIGALLAVSGCAMQGLVRNPLADPGLIGIAGGAAAAAAVSMAIVPPLVPALASVWVALWAFGGALLAVWTVLRFANSAQGLSVATLILAGVAINAFTGTIIGAISYVASDDALRQITYWTMGSLAGASWTLCALVAAAGIIAISGLMVSRNALNLLALGESEAAYMGLNVARYKQAILWLVAFAVALATALCGIIGFVGLVVPHMCRTLFGVNHNVLIPACALMGALLLTVADTLARTLFTPMEIPIGIVTSAIGAPFFLYLLWKQKGVFNGSL</sequence>
<dbReference type="RefSeq" id="WP_303538217.1">
    <property type="nucleotide sequence ID" value="NZ_JAUOQI010000003.1"/>
</dbReference>
<evidence type="ECO:0000256" key="7">
    <source>
        <dbReference type="ARBA" id="ARBA00023136"/>
    </source>
</evidence>
<accession>A0AAW7Z0I2</accession>
<dbReference type="InterPro" id="IPR037294">
    <property type="entry name" value="ABC_BtuC-like"/>
</dbReference>
<protein>
    <submittedName>
        <fullName evidence="10">Iron ABC transporter permease</fullName>
    </submittedName>
</protein>
<keyword evidence="7 9" id="KW-0472">Membrane</keyword>
<keyword evidence="6 9" id="KW-1133">Transmembrane helix</keyword>
<dbReference type="GO" id="GO:0022857">
    <property type="term" value="F:transmembrane transporter activity"/>
    <property type="evidence" value="ECO:0007669"/>
    <property type="project" value="InterPro"/>
</dbReference>
<dbReference type="CDD" id="cd06550">
    <property type="entry name" value="TM_ABC_iron-siderophores_like"/>
    <property type="match status" value="1"/>
</dbReference>
<evidence type="ECO:0000256" key="4">
    <source>
        <dbReference type="ARBA" id="ARBA00022475"/>
    </source>
</evidence>
<feature type="transmembrane region" description="Helical" evidence="9">
    <location>
        <begin position="252"/>
        <end position="273"/>
    </location>
</feature>
<dbReference type="Proteomes" id="UP001170717">
    <property type="component" value="Unassembled WGS sequence"/>
</dbReference>
<evidence type="ECO:0000256" key="1">
    <source>
        <dbReference type="ARBA" id="ARBA00004651"/>
    </source>
</evidence>
<evidence type="ECO:0000313" key="11">
    <source>
        <dbReference type="Proteomes" id="UP001170717"/>
    </source>
</evidence>
<feature type="transmembrane region" description="Helical" evidence="9">
    <location>
        <begin position="209"/>
        <end position="232"/>
    </location>
</feature>
<feature type="transmembrane region" description="Helical" evidence="9">
    <location>
        <begin position="175"/>
        <end position="197"/>
    </location>
</feature>
<feature type="transmembrane region" description="Helical" evidence="9">
    <location>
        <begin position="339"/>
        <end position="360"/>
    </location>
</feature>
<dbReference type="EMBL" id="JAUOQI010000003">
    <property type="protein sequence ID" value="MDO6576944.1"/>
    <property type="molecule type" value="Genomic_DNA"/>
</dbReference>
<feature type="transmembrane region" description="Helical" evidence="9">
    <location>
        <begin position="372"/>
        <end position="389"/>
    </location>
</feature>
<reference evidence="10" key="1">
    <citation type="submission" date="2023-07" db="EMBL/GenBank/DDBJ databases">
        <title>Genome content predicts the carbon catabolic preferences of heterotrophic bacteria.</title>
        <authorList>
            <person name="Gralka M."/>
        </authorList>
    </citation>
    <scope>NUCLEOTIDE SEQUENCE</scope>
    <source>
        <strain evidence="10">F2M12</strain>
    </source>
</reference>
<dbReference type="GO" id="GO:0033214">
    <property type="term" value="P:siderophore-iron import into cell"/>
    <property type="evidence" value="ECO:0007669"/>
    <property type="project" value="TreeGrafter"/>
</dbReference>
<name>A0AAW7Z0I2_9ALTE</name>
<organism evidence="10 11">
    <name type="scientific">Alteromonas stellipolaris</name>
    <dbReference type="NCBI Taxonomy" id="233316"/>
    <lineage>
        <taxon>Bacteria</taxon>
        <taxon>Pseudomonadati</taxon>
        <taxon>Pseudomonadota</taxon>
        <taxon>Gammaproteobacteria</taxon>
        <taxon>Alteromonadales</taxon>
        <taxon>Alteromonadaceae</taxon>
        <taxon>Alteromonas/Salinimonas group</taxon>
        <taxon>Alteromonas</taxon>
    </lineage>
</organism>
<feature type="compositionally biased region" description="Polar residues" evidence="8">
    <location>
        <begin position="1"/>
        <end position="17"/>
    </location>
</feature>
<feature type="region of interest" description="Disordered" evidence="8">
    <location>
        <begin position="1"/>
        <end position="22"/>
    </location>
</feature>
<evidence type="ECO:0000256" key="9">
    <source>
        <dbReference type="SAM" id="Phobius"/>
    </source>
</evidence>
<dbReference type="PANTHER" id="PTHR30472:SF25">
    <property type="entry name" value="ABC TRANSPORTER PERMEASE PROTEIN MJ0876-RELATED"/>
    <property type="match status" value="1"/>
</dbReference>
<evidence type="ECO:0000256" key="8">
    <source>
        <dbReference type="SAM" id="MobiDB-lite"/>
    </source>
</evidence>
<evidence type="ECO:0000313" key="10">
    <source>
        <dbReference type="EMBL" id="MDO6576944.1"/>
    </source>
</evidence>
<evidence type="ECO:0000256" key="5">
    <source>
        <dbReference type="ARBA" id="ARBA00022692"/>
    </source>
</evidence>
<keyword evidence="4" id="KW-1003">Cell membrane</keyword>
<comment type="similarity">
    <text evidence="2">Belongs to the binding-protein-dependent transport system permease family. FecCD subfamily.</text>
</comment>
<keyword evidence="5 9" id="KW-0812">Transmembrane</keyword>
<comment type="subcellular location">
    <subcellularLocation>
        <location evidence="1">Cell membrane</location>
        <topology evidence="1">Multi-pass membrane protein</topology>
    </subcellularLocation>
</comment>
<dbReference type="Gene3D" id="1.10.3470.10">
    <property type="entry name" value="ABC transporter involved in vitamin B12 uptake, BtuC"/>
    <property type="match status" value="1"/>
</dbReference>
<dbReference type="AlphaFoldDB" id="A0AAW7Z0I2"/>
<dbReference type="GO" id="GO:0005886">
    <property type="term" value="C:plasma membrane"/>
    <property type="evidence" value="ECO:0007669"/>
    <property type="project" value="UniProtKB-SubCell"/>
</dbReference>
<proteinExistence type="inferred from homology"/>
<keyword evidence="3" id="KW-0813">Transport</keyword>
<comment type="caution">
    <text evidence="10">The sequence shown here is derived from an EMBL/GenBank/DDBJ whole genome shotgun (WGS) entry which is preliminary data.</text>
</comment>
<gene>
    <name evidence="10" type="ORF">Q4527_06040</name>
</gene>
<feature type="transmembrane region" description="Helical" evidence="9">
    <location>
        <begin position="48"/>
        <end position="70"/>
    </location>
</feature>
<dbReference type="Pfam" id="PF01032">
    <property type="entry name" value="FecCD"/>
    <property type="match status" value="1"/>
</dbReference>
<feature type="transmembrane region" description="Helical" evidence="9">
    <location>
        <begin position="121"/>
        <end position="142"/>
    </location>
</feature>
<evidence type="ECO:0000256" key="6">
    <source>
        <dbReference type="ARBA" id="ARBA00022989"/>
    </source>
</evidence>
<dbReference type="InterPro" id="IPR000522">
    <property type="entry name" value="ABC_transptr_permease_BtuC"/>
</dbReference>
<dbReference type="SUPFAM" id="SSF81345">
    <property type="entry name" value="ABC transporter involved in vitamin B12 uptake, BtuC"/>
    <property type="match status" value="1"/>
</dbReference>
<evidence type="ECO:0000256" key="2">
    <source>
        <dbReference type="ARBA" id="ARBA00007935"/>
    </source>
</evidence>
<evidence type="ECO:0000256" key="3">
    <source>
        <dbReference type="ARBA" id="ARBA00022448"/>
    </source>
</evidence>
<dbReference type="FunFam" id="1.10.3470.10:FF:000001">
    <property type="entry name" value="Vitamin B12 ABC transporter permease BtuC"/>
    <property type="match status" value="1"/>
</dbReference>
<feature type="transmembrane region" description="Helical" evidence="9">
    <location>
        <begin position="149"/>
        <end position="169"/>
    </location>
</feature>